<reference evidence="6" key="1">
    <citation type="submission" date="2014-03" db="EMBL/GenBank/DDBJ databases">
        <title>The Genome Sequence of Puccinia striiformis f. sp. tritici PST-78.</title>
        <authorList>
            <consortium name="The Broad Institute Genome Sequencing Platform"/>
            <person name="Cuomo C."/>
            <person name="Hulbert S."/>
            <person name="Chen X."/>
            <person name="Walker B."/>
            <person name="Young S.K."/>
            <person name="Zeng Q."/>
            <person name="Gargeya S."/>
            <person name="Fitzgerald M."/>
            <person name="Haas B."/>
            <person name="Abouelleil A."/>
            <person name="Alvarado L."/>
            <person name="Arachchi H.M."/>
            <person name="Berlin A.M."/>
            <person name="Chapman S.B."/>
            <person name="Goldberg J."/>
            <person name="Griggs A."/>
            <person name="Gujja S."/>
            <person name="Hansen M."/>
            <person name="Howarth C."/>
            <person name="Imamovic A."/>
            <person name="Larimer J."/>
            <person name="McCowan C."/>
            <person name="Montmayeur A."/>
            <person name="Murphy C."/>
            <person name="Neiman D."/>
            <person name="Pearson M."/>
            <person name="Priest M."/>
            <person name="Roberts A."/>
            <person name="Saif S."/>
            <person name="Shea T."/>
            <person name="Sisk P."/>
            <person name="Sykes S."/>
            <person name="Wortman J."/>
            <person name="Nusbaum C."/>
            <person name="Birren B."/>
        </authorList>
    </citation>
    <scope>NUCLEOTIDE SEQUENCE [LARGE SCALE GENOMIC DNA]</scope>
    <source>
        <strain evidence="6">race PST-78</strain>
    </source>
</reference>
<dbReference type="AlphaFoldDB" id="A0A0L0VW54"/>
<gene>
    <name evidence="5" type="ORF">PSTG_03424</name>
</gene>
<dbReference type="GO" id="GO:0008270">
    <property type="term" value="F:zinc ion binding"/>
    <property type="evidence" value="ECO:0007669"/>
    <property type="project" value="UniProtKB-KW"/>
</dbReference>
<protein>
    <recommendedName>
        <fullName evidence="4">RING-type domain-containing protein</fullName>
    </recommendedName>
</protein>
<feature type="compositionally biased region" description="Polar residues" evidence="2">
    <location>
        <begin position="74"/>
        <end position="91"/>
    </location>
</feature>
<dbReference type="PROSITE" id="PS50089">
    <property type="entry name" value="ZF_RING_2"/>
    <property type="match status" value="1"/>
</dbReference>
<evidence type="ECO:0000256" key="3">
    <source>
        <dbReference type="SAM" id="Phobius"/>
    </source>
</evidence>
<dbReference type="SUPFAM" id="SSF57850">
    <property type="entry name" value="RING/U-box"/>
    <property type="match status" value="1"/>
</dbReference>
<dbReference type="Pfam" id="PF13639">
    <property type="entry name" value="zf-RING_2"/>
    <property type="match status" value="1"/>
</dbReference>
<dbReference type="InterPro" id="IPR001841">
    <property type="entry name" value="Znf_RING"/>
</dbReference>
<proteinExistence type="predicted"/>
<comment type="caution">
    <text evidence="5">The sequence shown here is derived from an EMBL/GenBank/DDBJ whole genome shotgun (WGS) entry which is preliminary data.</text>
</comment>
<feature type="transmembrane region" description="Helical" evidence="3">
    <location>
        <begin position="216"/>
        <end position="241"/>
    </location>
</feature>
<keyword evidence="1" id="KW-0862">Zinc</keyword>
<feature type="domain" description="RING-type" evidence="4">
    <location>
        <begin position="96"/>
        <end position="139"/>
    </location>
</feature>
<evidence type="ECO:0000313" key="6">
    <source>
        <dbReference type="Proteomes" id="UP000054564"/>
    </source>
</evidence>
<sequence length="246" mass="27734">MKHRRIVTEAVLVGNYHASELSGPTMSRAISGEPSHPLGPCNHQHSGQQPVNPDEFPIMIDHQTERHDGETSTEEGPSQLEGSQHTQSTTPNDDRCPICLSGVVGCVVVDKWGCGHLIHEDCLERWRKFETWPICAICRTVDPKAVKIETEDQDTTGVVRVAQTPDYSSFLAYSDYWERRRPPPHSNGVRLAPRRSSIAQSDYIFSRRLDPILRRWYCLIACITGLTGSLILALMFVVILIRQLHQ</sequence>
<keyword evidence="6" id="KW-1185">Reference proteome</keyword>
<evidence type="ECO:0000313" key="5">
    <source>
        <dbReference type="EMBL" id="KNF03488.1"/>
    </source>
</evidence>
<dbReference type="InterPro" id="IPR013083">
    <property type="entry name" value="Znf_RING/FYVE/PHD"/>
</dbReference>
<dbReference type="Proteomes" id="UP000054564">
    <property type="component" value="Unassembled WGS sequence"/>
</dbReference>
<dbReference type="Gene3D" id="3.30.40.10">
    <property type="entry name" value="Zinc/RING finger domain, C3HC4 (zinc finger)"/>
    <property type="match status" value="1"/>
</dbReference>
<evidence type="ECO:0000256" key="2">
    <source>
        <dbReference type="SAM" id="MobiDB-lite"/>
    </source>
</evidence>
<keyword evidence="1" id="KW-0863">Zinc-finger</keyword>
<evidence type="ECO:0000259" key="4">
    <source>
        <dbReference type="PROSITE" id="PS50089"/>
    </source>
</evidence>
<accession>A0A0L0VW54</accession>
<name>A0A0L0VW54_9BASI</name>
<keyword evidence="3" id="KW-0812">Transmembrane</keyword>
<feature type="region of interest" description="Disordered" evidence="2">
    <location>
        <begin position="24"/>
        <end position="92"/>
    </location>
</feature>
<keyword evidence="3" id="KW-0472">Membrane</keyword>
<evidence type="ECO:0000256" key="1">
    <source>
        <dbReference type="PROSITE-ProRule" id="PRU00175"/>
    </source>
</evidence>
<keyword evidence="3" id="KW-1133">Transmembrane helix</keyword>
<organism evidence="5 6">
    <name type="scientific">Puccinia striiformis f. sp. tritici PST-78</name>
    <dbReference type="NCBI Taxonomy" id="1165861"/>
    <lineage>
        <taxon>Eukaryota</taxon>
        <taxon>Fungi</taxon>
        <taxon>Dikarya</taxon>
        <taxon>Basidiomycota</taxon>
        <taxon>Pucciniomycotina</taxon>
        <taxon>Pucciniomycetes</taxon>
        <taxon>Pucciniales</taxon>
        <taxon>Pucciniaceae</taxon>
        <taxon>Puccinia</taxon>
    </lineage>
</organism>
<keyword evidence="1" id="KW-0479">Metal-binding</keyword>
<dbReference type="EMBL" id="AJIL01000017">
    <property type="protein sequence ID" value="KNF03488.1"/>
    <property type="molecule type" value="Genomic_DNA"/>
</dbReference>